<evidence type="ECO:0000256" key="2">
    <source>
        <dbReference type="ARBA" id="ARBA00022603"/>
    </source>
</evidence>
<feature type="domain" description="Methyltransferase type 11" evidence="4">
    <location>
        <begin position="49"/>
        <end position="148"/>
    </location>
</feature>
<dbReference type="EMBL" id="KB469678">
    <property type="protein sequence ID" value="EPQ49745.1"/>
    <property type="molecule type" value="Genomic_DNA"/>
</dbReference>
<dbReference type="KEGG" id="gtr:GLOTRDRAFT_101860"/>
<evidence type="ECO:0000313" key="5">
    <source>
        <dbReference type="EMBL" id="EPQ49745.1"/>
    </source>
</evidence>
<protein>
    <submittedName>
        <fullName evidence="5">S-adenosyl-L-methionine-dependent methyltransferase</fullName>
    </submittedName>
</protein>
<dbReference type="HOGENOM" id="CLU_049344_1_2_1"/>
<name>S7R5T4_GLOTA</name>
<keyword evidence="6" id="KW-1185">Reference proteome</keyword>
<proteinExistence type="inferred from homology"/>
<dbReference type="RefSeq" id="XP_007871800.1">
    <property type="nucleotide sequence ID" value="XM_007873609.1"/>
</dbReference>
<dbReference type="SUPFAM" id="SSF53335">
    <property type="entry name" value="S-adenosyl-L-methionine-dependent methyltransferases"/>
    <property type="match status" value="1"/>
</dbReference>
<keyword evidence="2 5" id="KW-0489">Methyltransferase</keyword>
<dbReference type="Proteomes" id="UP000030669">
    <property type="component" value="Unassembled WGS sequence"/>
</dbReference>
<dbReference type="InterPro" id="IPR029063">
    <property type="entry name" value="SAM-dependent_MTases_sf"/>
</dbReference>
<dbReference type="InterPro" id="IPR051052">
    <property type="entry name" value="Diverse_substrate_MTase"/>
</dbReference>
<dbReference type="eggNOG" id="KOG3010">
    <property type="taxonomic scope" value="Eukaryota"/>
</dbReference>
<evidence type="ECO:0000313" key="6">
    <source>
        <dbReference type="Proteomes" id="UP000030669"/>
    </source>
</evidence>
<dbReference type="GeneID" id="19298459"/>
<evidence type="ECO:0000256" key="3">
    <source>
        <dbReference type="ARBA" id="ARBA00022679"/>
    </source>
</evidence>
<feature type="non-terminal residue" evidence="5">
    <location>
        <position position="263"/>
    </location>
</feature>
<dbReference type="CDD" id="cd02440">
    <property type="entry name" value="AdoMet_MTases"/>
    <property type="match status" value="1"/>
</dbReference>
<dbReference type="GO" id="GO:0032259">
    <property type="term" value="P:methylation"/>
    <property type="evidence" value="ECO:0007669"/>
    <property type="project" value="UniProtKB-KW"/>
</dbReference>
<gene>
    <name evidence="5" type="ORF">GLOTRDRAFT_101860</name>
</gene>
<organism evidence="5 6">
    <name type="scientific">Gloeophyllum trabeum (strain ATCC 11539 / FP-39264 / Madison 617)</name>
    <name type="common">Brown rot fungus</name>
    <dbReference type="NCBI Taxonomy" id="670483"/>
    <lineage>
        <taxon>Eukaryota</taxon>
        <taxon>Fungi</taxon>
        <taxon>Dikarya</taxon>
        <taxon>Basidiomycota</taxon>
        <taxon>Agaricomycotina</taxon>
        <taxon>Agaricomycetes</taxon>
        <taxon>Gloeophyllales</taxon>
        <taxon>Gloeophyllaceae</taxon>
        <taxon>Gloeophyllum</taxon>
    </lineage>
</organism>
<dbReference type="InterPro" id="IPR013216">
    <property type="entry name" value="Methyltransf_11"/>
</dbReference>
<keyword evidence="3 5" id="KW-0808">Transferase</keyword>
<reference evidence="5 6" key="1">
    <citation type="journal article" date="2012" name="Science">
        <title>The Paleozoic origin of enzymatic lignin decomposition reconstructed from 31 fungal genomes.</title>
        <authorList>
            <person name="Floudas D."/>
            <person name="Binder M."/>
            <person name="Riley R."/>
            <person name="Barry K."/>
            <person name="Blanchette R.A."/>
            <person name="Henrissat B."/>
            <person name="Martinez A.T."/>
            <person name="Otillar R."/>
            <person name="Spatafora J.W."/>
            <person name="Yadav J.S."/>
            <person name="Aerts A."/>
            <person name="Benoit I."/>
            <person name="Boyd A."/>
            <person name="Carlson A."/>
            <person name="Copeland A."/>
            <person name="Coutinho P.M."/>
            <person name="de Vries R.P."/>
            <person name="Ferreira P."/>
            <person name="Findley K."/>
            <person name="Foster B."/>
            <person name="Gaskell J."/>
            <person name="Glotzer D."/>
            <person name="Gorecki P."/>
            <person name="Heitman J."/>
            <person name="Hesse C."/>
            <person name="Hori C."/>
            <person name="Igarashi K."/>
            <person name="Jurgens J.A."/>
            <person name="Kallen N."/>
            <person name="Kersten P."/>
            <person name="Kohler A."/>
            <person name="Kuees U."/>
            <person name="Kumar T.K.A."/>
            <person name="Kuo A."/>
            <person name="LaButti K."/>
            <person name="Larrondo L.F."/>
            <person name="Lindquist E."/>
            <person name="Ling A."/>
            <person name="Lombard V."/>
            <person name="Lucas S."/>
            <person name="Lundell T."/>
            <person name="Martin R."/>
            <person name="McLaughlin D.J."/>
            <person name="Morgenstern I."/>
            <person name="Morin E."/>
            <person name="Murat C."/>
            <person name="Nagy L.G."/>
            <person name="Nolan M."/>
            <person name="Ohm R.A."/>
            <person name="Patyshakuliyeva A."/>
            <person name="Rokas A."/>
            <person name="Ruiz-Duenas F.J."/>
            <person name="Sabat G."/>
            <person name="Salamov A."/>
            <person name="Samejima M."/>
            <person name="Schmutz J."/>
            <person name="Slot J.C."/>
            <person name="St John F."/>
            <person name="Stenlid J."/>
            <person name="Sun H."/>
            <person name="Sun S."/>
            <person name="Syed K."/>
            <person name="Tsang A."/>
            <person name="Wiebenga A."/>
            <person name="Young D."/>
            <person name="Pisabarro A."/>
            <person name="Eastwood D.C."/>
            <person name="Martin F."/>
            <person name="Cullen D."/>
            <person name="Grigoriev I.V."/>
            <person name="Hibbett D.S."/>
        </authorList>
    </citation>
    <scope>NUCLEOTIDE SEQUENCE [LARGE SCALE GENOMIC DNA]</scope>
    <source>
        <strain evidence="5 6">ATCC 11539</strain>
    </source>
</reference>
<accession>S7R5T4</accession>
<dbReference type="AlphaFoldDB" id="S7R5T4"/>
<dbReference type="Gene3D" id="3.40.50.150">
    <property type="entry name" value="Vaccinia Virus protein VP39"/>
    <property type="match status" value="1"/>
</dbReference>
<evidence type="ECO:0000259" key="4">
    <source>
        <dbReference type="Pfam" id="PF08241"/>
    </source>
</evidence>
<evidence type="ECO:0000256" key="1">
    <source>
        <dbReference type="ARBA" id="ARBA00008361"/>
    </source>
</evidence>
<dbReference type="Pfam" id="PF08241">
    <property type="entry name" value="Methyltransf_11"/>
    <property type="match status" value="1"/>
</dbReference>
<dbReference type="PANTHER" id="PTHR44942:SF4">
    <property type="entry name" value="METHYLTRANSFERASE TYPE 11 DOMAIN-CONTAINING PROTEIN"/>
    <property type="match status" value="1"/>
</dbReference>
<dbReference type="OrthoDB" id="10027013at2759"/>
<comment type="similarity">
    <text evidence="1">Belongs to the methyltransferase superfamily.</text>
</comment>
<dbReference type="GO" id="GO:0008757">
    <property type="term" value="F:S-adenosylmethionine-dependent methyltransferase activity"/>
    <property type="evidence" value="ECO:0007669"/>
    <property type="project" value="InterPro"/>
</dbReference>
<dbReference type="PANTHER" id="PTHR44942">
    <property type="entry name" value="METHYLTRANSF_11 DOMAIN-CONTAINING PROTEIN"/>
    <property type="match status" value="1"/>
</dbReference>
<sequence length="263" mass="30116">MATFAKASFNASLYAAWRPTYPRQLFEYIFKYHSNKLEGRPSPRWDTAVDLGCGTGQATLELTQYKRVVGVDTSAPLLDKARAVTTESLGADAAKLFEYFQSPAESLPFLEDGSVDLIVSAQAAHWLDWGKMWPEAARVMRPGGSMAFWIYSEFRLAKYPDVTPLITDYAQGTDPVNSVGPYWEQPGRNRLVNHLLDIPPATEAMPDKFYDWQRVFFTGNHYPHLPSPLPVILRKTMTWQNLQEYLRTWSSLHTYHEKFPEDR</sequence>